<reference evidence="2 3" key="1">
    <citation type="journal article" date="2013" name="PLoS Pathog.">
        <title>Genomic analysis of the Kiwifruit pathogen Pseudomonas syringae pv. actinidiae provides insight into the origins of an emergent plant disease.</title>
        <authorList>
            <person name="McCann H.C."/>
            <person name="Rikkerink E.H."/>
            <person name="Bertels F."/>
            <person name="Fiers M."/>
            <person name="Lu A."/>
            <person name="Rees-George J."/>
            <person name="Andersen M.T."/>
            <person name="Gleave A.P."/>
            <person name="Haubold B."/>
            <person name="Wohlers M.W."/>
            <person name="Guttman D.S."/>
            <person name="Wang P.W."/>
            <person name="Straub C."/>
            <person name="Vanneste J.L."/>
            <person name="Rainey P.B."/>
            <person name="Templeton M.D."/>
        </authorList>
    </citation>
    <scope>NUCLEOTIDE SEQUENCE [LARGE SCALE GENOMIC DNA]</scope>
    <source>
        <strain evidence="2 3">ICMP 19096</strain>
    </source>
</reference>
<feature type="non-terminal residue" evidence="2">
    <location>
        <position position="172"/>
    </location>
</feature>
<evidence type="ECO:0000313" key="2">
    <source>
        <dbReference type="EMBL" id="EPN64396.1"/>
    </source>
</evidence>
<sequence>YATGPSAAGVQTYSGALDTLGRSVDQGLEVFVVSSNLAKLRDIKERVGGLKQTFDQLVGINQKIDDALKPIIKVSDEVSATFENLLQKTIDDTLRAPDETGIKQVKIAGDLRNGMTNFRLVQPVARRSQHRRRHRTQRVETVQIADVVDFGNAPAGRPGSRQPATAIDRNSG</sequence>
<evidence type="ECO:0000256" key="1">
    <source>
        <dbReference type="SAM" id="MobiDB-lite"/>
    </source>
</evidence>
<feature type="region of interest" description="Disordered" evidence="1">
    <location>
        <begin position="150"/>
        <end position="172"/>
    </location>
</feature>
<dbReference type="Proteomes" id="UP000018849">
    <property type="component" value="Unassembled WGS sequence"/>
</dbReference>
<name>A0A656K0G7_PSESF</name>
<protein>
    <submittedName>
        <fullName evidence="2">Methyl-accepting chemotaxis protein</fullName>
    </submittedName>
</protein>
<dbReference type="AlphaFoldDB" id="A0A656K0G7"/>
<comment type="caution">
    <text evidence="2">The sequence shown here is derived from an EMBL/GenBank/DDBJ whole genome shotgun (WGS) entry which is preliminary data.</text>
</comment>
<dbReference type="EMBL" id="AOKF01000860">
    <property type="protein sequence ID" value="EPN64396.1"/>
    <property type="molecule type" value="Genomic_DNA"/>
</dbReference>
<accession>A0A656K0G7</accession>
<organism evidence="2 3">
    <name type="scientific">Pseudomonas syringae pv. actinidiae ICMP 19096</name>
    <dbReference type="NCBI Taxonomy" id="1194405"/>
    <lineage>
        <taxon>Bacteria</taxon>
        <taxon>Pseudomonadati</taxon>
        <taxon>Pseudomonadota</taxon>
        <taxon>Gammaproteobacteria</taxon>
        <taxon>Pseudomonadales</taxon>
        <taxon>Pseudomonadaceae</taxon>
        <taxon>Pseudomonas</taxon>
        <taxon>Pseudomonas syringae</taxon>
    </lineage>
</organism>
<gene>
    <name evidence="2" type="ORF">A245_10256</name>
</gene>
<evidence type="ECO:0000313" key="3">
    <source>
        <dbReference type="Proteomes" id="UP000018849"/>
    </source>
</evidence>
<feature type="non-terminal residue" evidence="2">
    <location>
        <position position="1"/>
    </location>
</feature>
<proteinExistence type="predicted"/>